<dbReference type="STRING" id="1073328.SAMN05216294_2985"/>
<sequence length="399" mass="41219">MKKKRIFLMSLVSAALIATSCSSDSTTDPQPPVAQKDGQITAQDDPDLDPTDLKGDVTSNVTLTADQTWSLSGSLIVKPGATLTIEPGTKVEAQAGGTNVFIAVEQDGKIDASGTASNPITLTSGASNPRPGDWGGLIIAGRAPINLGETATAEVVGLTYGGTVSDDSSGTIKYVIVEYSGARINGEQEFNGFTFYGVGSGTVVDNIAAYNGDDDGVEFFGGTVNATNILIVNAKDDMFDWTDGWTGTASNLYGIREYGYNDVTSDPRGIEADSNADNNDATPRANPTISDITLIHQSTVELSDMIKIRRGSAGTITNALVGIQAAPGESAGTAADFIDLTDSAGPGSPLFTIDVTVFGVLDATDIKNEVGATINVVAGNTGADVSAFAWTGYTFPTIN</sequence>
<dbReference type="PANTHER" id="PTHR41339:SF1">
    <property type="entry name" value="SECRETED PROTEIN"/>
    <property type="match status" value="1"/>
</dbReference>
<protein>
    <recommendedName>
        <fullName evidence="5">Multidrug transporter</fullName>
    </recommendedName>
</protein>
<dbReference type="EMBL" id="FNMY01000005">
    <property type="protein sequence ID" value="SDX03131.1"/>
    <property type="molecule type" value="Genomic_DNA"/>
</dbReference>
<gene>
    <name evidence="3" type="ORF">SAMN04487892_3036</name>
</gene>
<feature type="signal peptide" evidence="2">
    <location>
        <begin position="1"/>
        <end position="25"/>
    </location>
</feature>
<keyword evidence="2" id="KW-0732">Signal</keyword>
<proteinExistence type="predicted"/>
<dbReference type="AlphaFoldDB" id="A0A1H2YDP4"/>
<evidence type="ECO:0000256" key="1">
    <source>
        <dbReference type="SAM" id="MobiDB-lite"/>
    </source>
</evidence>
<reference evidence="4" key="1">
    <citation type="submission" date="2016-10" db="EMBL/GenBank/DDBJ databases">
        <authorList>
            <person name="Varghese N."/>
            <person name="Submissions S."/>
        </authorList>
    </citation>
    <scope>NUCLEOTIDE SEQUENCE [LARGE SCALE GENOMIC DNA]</scope>
    <source>
        <strain evidence="4">DSM 25030</strain>
    </source>
</reference>
<organism evidence="3 4">
    <name type="scientific">Flagellimonas zhangzhouensis</name>
    <dbReference type="NCBI Taxonomy" id="1073328"/>
    <lineage>
        <taxon>Bacteria</taxon>
        <taxon>Pseudomonadati</taxon>
        <taxon>Bacteroidota</taxon>
        <taxon>Flavobacteriia</taxon>
        <taxon>Flavobacteriales</taxon>
        <taxon>Flavobacteriaceae</taxon>
        <taxon>Flagellimonas</taxon>
    </lineage>
</organism>
<dbReference type="RefSeq" id="WP_090298337.1">
    <property type="nucleotide sequence ID" value="NZ_FNKI01000004.1"/>
</dbReference>
<feature type="region of interest" description="Disordered" evidence="1">
    <location>
        <begin position="21"/>
        <end position="52"/>
    </location>
</feature>
<dbReference type="PANTHER" id="PTHR41339">
    <property type="entry name" value="LIPL48"/>
    <property type="match status" value="1"/>
</dbReference>
<evidence type="ECO:0000313" key="4">
    <source>
        <dbReference type="Proteomes" id="UP000199592"/>
    </source>
</evidence>
<feature type="chain" id="PRO_5011776517" description="Multidrug transporter" evidence="2">
    <location>
        <begin position="26"/>
        <end position="399"/>
    </location>
</feature>
<dbReference type="OrthoDB" id="1521716at2"/>
<dbReference type="PROSITE" id="PS51257">
    <property type="entry name" value="PROKAR_LIPOPROTEIN"/>
    <property type="match status" value="1"/>
</dbReference>
<evidence type="ECO:0000313" key="3">
    <source>
        <dbReference type="EMBL" id="SDX03131.1"/>
    </source>
</evidence>
<dbReference type="Proteomes" id="UP000199592">
    <property type="component" value="Unassembled WGS sequence"/>
</dbReference>
<keyword evidence="4" id="KW-1185">Reference proteome</keyword>
<evidence type="ECO:0000256" key="2">
    <source>
        <dbReference type="SAM" id="SignalP"/>
    </source>
</evidence>
<name>A0A1H2YDP4_9FLAO</name>
<accession>A0A1H2YDP4</accession>
<evidence type="ECO:0008006" key="5">
    <source>
        <dbReference type="Google" id="ProtNLM"/>
    </source>
</evidence>